<dbReference type="InterPro" id="IPR023780">
    <property type="entry name" value="Chromo_domain"/>
</dbReference>
<accession>A0AAV1VDD8</accession>
<dbReference type="AlphaFoldDB" id="A0AAV1VDD8"/>
<reference evidence="3" key="1">
    <citation type="submission" date="2024-01" db="EMBL/GenBank/DDBJ databases">
        <authorList>
            <person name="Webb A."/>
        </authorList>
    </citation>
    <scope>NUCLEOTIDE SEQUENCE</scope>
    <source>
        <strain evidence="3">Pm1</strain>
    </source>
</reference>
<comment type="caution">
    <text evidence="3">The sequence shown here is derived from an EMBL/GenBank/DDBJ whole genome shotgun (WGS) entry which is preliminary data.</text>
</comment>
<evidence type="ECO:0000313" key="4">
    <source>
        <dbReference type="Proteomes" id="UP001162060"/>
    </source>
</evidence>
<feature type="compositionally biased region" description="Polar residues" evidence="1">
    <location>
        <begin position="73"/>
        <end position="82"/>
    </location>
</feature>
<dbReference type="Proteomes" id="UP001162060">
    <property type="component" value="Unassembled WGS sequence"/>
</dbReference>
<dbReference type="PROSITE" id="PS50013">
    <property type="entry name" value="CHROMO_2"/>
    <property type="match status" value="1"/>
</dbReference>
<dbReference type="Pfam" id="PF00385">
    <property type="entry name" value="Chromo"/>
    <property type="match status" value="1"/>
</dbReference>
<dbReference type="Pfam" id="PF24626">
    <property type="entry name" value="SH3_Tf2-1"/>
    <property type="match status" value="1"/>
</dbReference>
<dbReference type="EMBL" id="CAKLBY020000311">
    <property type="protein sequence ID" value="CAK7944961.1"/>
    <property type="molecule type" value="Genomic_DNA"/>
</dbReference>
<sequence>MTNVGSSKLLPKNVGPFRVLRRMGNAYTIELPRKMRSHPTFYDGCLRQYYQYEPVSRCEEHLHGREPRPPSSGPVSMNQSGQLAKRPVHAAQRCLDELQPAHHEENESSVRSQVKRTQKWHDRPNDRALRNCSYPFYGHGAHNAEIVHEPGHLATVPLHGSAIEHQADPTLEPDQVFPPPPHPLADSSDGQRFLVERILNHRDVNGVRTSYLVRWCGYPPAWDSWKPRD</sequence>
<proteinExistence type="predicted"/>
<feature type="region of interest" description="Disordered" evidence="1">
    <location>
        <begin position="60"/>
        <end position="121"/>
    </location>
</feature>
<dbReference type="InterPro" id="IPR000953">
    <property type="entry name" value="Chromo/chromo_shadow_dom"/>
</dbReference>
<protein>
    <recommendedName>
        <fullName evidence="2">Chromo domain-containing protein</fullName>
    </recommendedName>
</protein>
<feature type="domain" description="Chromo" evidence="2">
    <location>
        <begin position="193"/>
        <end position="229"/>
    </location>
</feature>
<evidence type="ECO:0000259" key="2">
    <source>
        <dbReference type="PROSITE" id="PS50013"/>
    </source>
</evidence>
<gene>
    <name evidence="3" type="ORF">PM001_LOCUS30111</name>
</gene>
<organism evidence="3 4">
    <name type="scientific">Peronospora matthiolae</name>
    <dbReference type="NCBI Taxonomy" id="2874970"/>
    <lineage>
        <taxon>Eukaryota</taxon>
        <taxon>Sar</taxon>
        <taxon>Stramenopiles</taxon>
        <taxon>Oomycota</taxon>
        <taxon>Peronosporomycetes</taxon>
        <taxon>Peronosporales</taxon>
        <taxon>Peronosporaceae</taxon>
        <taxon>Peronospora</taxon>
    </lineage>
</organism>
<name>A0AAV1VDD8_9STRA</name>
<dbReference type="InterPro" id="IPR056924">
    <property type="entry name" value="SH3_Tf2-1"/>
</dbReference>
<dbReference type="CDD" id="cd00024">
    <property type="entry name" value="CD_CSD"/>
    <property type="match status" value="1"/>
</dbReference>
<evidence type="ECO:0000313" key="3">
    <source>
        <dbReference type="EMBL" id="CAK7944961.1"/>
    </source>
</evidence>
<dbReference type="SUPFAM" id="SSF54160">
    <property type="entry name" value="Chromo domain-like"/>
    <property type="match status" value="1"/>
</dbReference>
<dbReference type="Gene3D" id="2.40.50.40">
    <property type="match status" value="1"/>
</dbReference>
<dbReference type="InterPro" id="IPR016197">
    <property type="entry name" value="Chromo-like_dom_sf"/>
</dbReference>
<feature type="compositionally biased region" description="Basic and acidic residues" evidence="1">
    <location>
        <begin position="94"/>
        <end position="108"/>
    </location>
</feature>
<evidence type="ECO:0000256" key="1">
    <source>
        <dbReference type="SAM" id="MobiDB-lite"/>
    </source>
</evidence>